<name>A0AA86L4K1_9SPHN</name>
<dbReference type="Proteomes" id="UP000058599">
    <property type="component" value="Chromosome"/>
</dbReference>
<evidence type="ECO:0000259" key="2">
    <source>
        <dbReference type="SMART" id="SM00867"/>
    </source>
</evidence>
<sequence>MRHTLPFAALALAVVAVPVVLAQGGPAVPGAPDRSRVAAGTYAADPGHTIVVWEVDHFGFSKYQGIFGDVTGTLVLDPANPAAAKVDVTIPVSKVTTASAGLTGHLLRAGKDGAKPDFFGPAPADARFVSTRVVLDDDGDEAKVTGNLTLNGVTRPVTLEVDFHGAGTNPGSKKETVGFEAEGEIRRSDFGILYGIPLVSDRVELKIHAAFEKQ</sequence>
<feature type="signal peptide" evidence="1">
    <location>
        <begin position="1"/>
        <end position="22"/>
    </location>
</feature>
<dbReference type="SMART" id="SM00867">
    <property type="entry name" value="YceI"/>
    <property type="match status" value="1"/>
</dbReference>
<dbReference type="PANTHER" id="PTHR34406:SF1">
    <property type="entry name" value="PROTEIN YCEI"/>
    <property type="match status" value="1"/>
</dbReference>
<dbReference type="Pfam" id="PF04264">
    <property type="entry name" value="YceI"/>
    <property type="match status" value="1"/>
</dbReference>
<proteinExistence type="predicted"/>
<keyword evidence="1" id="KW-0732">Signal</keyword>
<evidence type="ECO:0000313" key="3">
    <source>
        <dbReference type="EMBL" id="AMG74992.1"/>
    </source>
</evidence>
<dbReference type="InterPro" id="IPR007372">
    <property type="entry name" value="Lipid/polyisoprenoid-bd_YceI"/>
</dbReference>
<dbReference type="InterPro" id="IPR036761">
    <property type="entry name" value="TTHA0802/YceI-like_sf"/>
</dbReference>
<keyword evidence="4" id="KW-1185">Reference proteome</keyword>
<dbReference type="KEGG" id="sgi:SGRAN_2640"/>
<dbReference type="Gene3D" id="2.40.128.110">
    <property type="entry name" value="Lipid/polyisoprenoid-binding, YceI-like"/>
    <property type="match status" value="1"/>
</dbReference>
<dbReference type="PANTHER" id="PTHR34406">
    <property type="entry name" value="PROTEIN YCEI"/>
    <property type="match status" value="1"/>
</dbReference>
<dbReference type="EMBL" id="CP012199">
    <property type="protein sequence ID" value="AMG74992.1"/>
    <property type="molecule type" value="Genomic_DNA"/>
</dbReference>
<accession>A0AA86L4K1</accession>
<protein>
    <submittedName>
        <fullName evidence="3">YceI family protein</fullName>
    </submittedName>
</protein>
<evidence type="ECO:0000313" key="4">
    <source>
        <dbReference type="Proteomes" id="UP000058599"/>
    </source>
</evidence>
<feature type="domain" description="Lipid/polyisoprenoid-binding YceI-like" evidence="2">
    <location>
        <begin position="41"/>
        <end position="212"/>
    </location>
</feature>
<dbReference type="RefSeq" id="WP_067184370.1">
    <property type="nucleotide sequence ID" value="NZ_CP012199.1"/>
</dbReference>
<dbReference type="SUPFAM" id="SSF101874">
    <property type="entry name" value="YceI-like"/>
    <property type="match status" value="1"/>
</dbReference>
<reference evidence="3 4" key="1">
    <citation type="journal article" date="2016" name="BMC Genomics">
        <title>Genomic analysis of the nitrate-respiring Sphingopyxis granuli (formerly Sphingomonas macrogoltabida) strain TFA.</title>
        <authorList>
            <person name="Garcia-Romero I."/>
            <person name="Perez-Pulido A.J."/>
            <person name="Gonzalez-Flores Y.E."/>
            <person name="Reyes-Ramirez F."/>
            <person name="Santero E."/>
            <person name="Floriano B."/>
        </authorList>
    </citation>
    <scope>NUCLEOTIDE SEQUENCE [LARGE SCALE GENOMIC DNA]</scope>
    <source>
        <strain evidence="3 4">TFA</strain>
    </source>
</reference>
<feature type="chain" id="PRO_5041671190" evidence="1">
    <location>
        <begin position="23"/>
        <end position="214"/>
    </location>
</feature>
<gene>
    <name evidence="3" type="primary">yceI</name>
    <name evidence="3" type="ORF">SGRAN_2640</name>
</gene>
<evidence type="ECO:0000256" key="1">
    <source>
        <dbReference type="SAM" id="SignalP"/>
    </source>
</evidence>
<dbReference type="AlphaFoldDB" id="A0AA86L4K1"/>
<organism evidence="3 4">
    <name type="scientific">Sphingopyxis granuli</name>
    <dbReference type="NCBI Taxonomy" id="267128"/>
    <lineage>
        <taxon>Bacteria</taxon>
        <taxon>Pseudomonadati</taxon>
        <taxon>Pseudomonadota</taxon>
        <taxon>Alphaproteobacteria</taxon>
        <taxon>Sphingomonadales</taxon>
        <taxon>Sphingomonadaceae</taxon>
        <taxon>Sphingopyxis</taxon>
    </lineage>
</organism>